<gene>
    <name evidence="2" type="ORF">CGXH109_LOCUS60221</name>
</gene>
<protein>
    <submittedName>
        <fullName evidence="2">Uncharacterized protein</fullName>
    </submittedName>
</protein>
<evidence type="ECO:0000256" key="1">
    <source>
        <dbReference type="SAM" id="MobiDB-lite"/>
    </source>
</evidence>
<feature type="compositionally biased region" description="Acidic residues" evidence="1">
    <location>
        <begin position="175"/>
        <end position="199"/>
    </location>
</feature>
<keyword evidence="3" id="KW-1185">Reference proteome</keyword>
<evidence type="ECO:0000313" key="2">
    <source>
        <dbReference type="EMBL" id="CAI0646933.1"/>
    </source>
</evidence>
<sequence length="267" mass="30194">HDDGMLWYIVSGRHQQTPVWTRIEVSAKKNHPSLKQLGECSYTNAWIDRFVDNSDMSPSSLAHNFCLRLIESLLGSCSGVVPFPQHISRSTLKADYAHGPAVFVHSAVTCSLTWESESSTDDDTQDESEADETDSIMSQFDHASDEDFDPGYVSEDSPSDASDSPTCIDMLSDLGEYEDEDDEAADGADGEEDDEEDDLEPTHAHCFKKRYEKVRVMSMIWDVSGLCSTKYPHTVDEEMEDPMESFEDYWYEVEKFIIPSTLPTRRL</sequence>
<feature type="compositionally biased region" description="Acidic residues" evidence="1">
    <location>
        <begin position="118"/>
        <end position="134"/>
    </location>
</feature>
<dbReference type="AlphaFoldDB" id="A0A9W4W8M1"/>
<proteinExistence type="predicted"/>
<organism evidence="2 3">
    <name type="scientific">Colletotrichum noveboracense</name>
    <dbReference type="NCBI Taxonomy" id="2664923"/>
    <lineage>
        <taxon>Eukaryota</taxon>
        <taxon>Fungi</taxon>
        <taxon>Dikarya</taxon>
        <taxon>Ascomycota</taxon>
        <taxon>Pezizomycotina</taxon>
        <taxon>Sordariomycetes</taxon>
        <taxon>Hypocreomycetidae</taxon>
        <taxon>Glomerellales</taxon>
        <taxon>Glomerellaceae</taxon>
        <taxon>Colletotrichum</taxon>
        <taxon>Colletotrichum gloeosporioides species complex</taxon>
    </lineage>
</organism>
<feature type="non-terminal residue" evidence="2">
    <location>
        <position position="1"/>
    </location>
</feature>
<feature type="region of interest" description="Disordered" evidence="1">
    <location>
        <begin position="115"/>
        <end position="134"/>
    </location>
</feature>
<evidence type="ECO:0000313" key="3">
    <source>
        <dbReference type="Proteomes" id="UP001152533"/>
    </source>
</evidence>
<feature type="region of interest" description="Disordered" evidence="1">
    <location>
        <begin position="142"/>
        <end position="201"/>
    </location>
</feature>
<dbReference type="Proteomes" id="UP001152533">
    <property type="component" value="Unassembled WGS sequence"/>
</dbReference>
<reference evidence="2" key="1">
    <citation type="submission" date="2022-08" db="EMBL/GenBank/DDBJ databases">
        <authorList>
            <person name="Giroux E."/>
            <person name="Giroux E."/>
        </authorList>
    </citation>
    <scope>NUCLEOTIDE SEQUENCE</scope>
    <source>
        <strain evidence="2">H1091258</strain>
    </source>
</reference>
<feature type="compositionally biased region" description="Low complexity" evidence="1">
    <location>
        <begin position="154"/>
        <end position="165"/>
    </location>
</feature>
<accession>A0A9W4W8M1</accession>
<name>A0A9W4W8M1_9PEZI</name>
<dbReference type="EMBL" id="CAMGZC010000377">
    <property type="protein sequence ID" value="CAI0646933.1"/>
    <property type="molecule type" value="Genomic_DNA"/>
</dbReference>
<comment type="caution">
    <text evidence="2">The sequence shown here is derived from an EMBL/GenBank/DDBJ whole genome shotgun (WGS) entry which is preliminary data.</text>
</comment>